<evidence type="ECO:0000256" key="11">
    <source>
        <dbReference type="RuleBase" id="RU364063"/>
    </source>
</evidence>
<dbReference type="GO" id="GO:0006261">
    <property type="term" value="P:DNA-templated DNA replication"/>
    <property type="evidence" value="ECO:0007669"/>
    <property type="project" value="TreeGrafter"/>
</dbReference>
<dbReference type="GO" id="GO:0003887">
    <property type="term" value="F:DNA-directed DNA polymerase activity"/>
    <property type="evidence" value="ECO:0007669"/>
    <property type="project" value="UniProtKB-KW"/>
</dbReference>
<dbReference type="OrthoDB" id="9810148at2"/>
<sequence>MSTANLTAKYRPQTFEEVAGQQAVKSILSRAAAQDKIAPAYLFSGTRGVGKTTIARIFAKALNCVNAPTGEPCNVCDHCRQITAGVAPDVIEIDGASNRGIDDARRLKEDIGYAPIDGRYKVFIIDEAHMLTKEAFNALLKTLEEPPPRATFIMATTEHHKFPATIISRCQHYTFKMLPQAELVAHLEKIMNLEGLKYEPSALSIIAKRGAGSVRDSMSLLGQALAMGEDVLREADVRGFLGLAGQDVFFGLMESMHARDLVAVGHVLRQVLDQGLDLGFFLRELTSCWRNMFLLRQAGEAALPLLGLSGEEAVGWMNWAGKFEPAHIHACWQMTLDGQRKVMTSLEPALALELLLLNLTSLPDLINLETLSPRTGGAPRSPMGGGQSGPASGSGMQGGRGTQAGGQGMPSGRNMPGGRQFAPTQQAAPQPPQQVSYQAAPPVRSAQPTHHEARESHGSGFAPPRAQSAPPARPEPEPEPVGPSDATPLSEHAAHPVQAASIPGPRDWEGFLKFVEARNGEAGVKVSMLHLTEGVRDRNGLKIVCRTRTMCSQLKEKSTLAALDGLTREFFGPMVEVRVETGDIAEPKSDKQLMEEAENHPGVIRVMEAFNAQMLSVGHRKQ</sequence>
<gene>
    <name evidence="11" type="primary">dnaX</name>
    <name evidence="14" type="ORF">DND132_0579</name>
</gene>
<proteinExistence type="inferred from homology"/>
<evidence type="ECO:0000256" key="3">
    <source>
        <dbReference type="ARBA" id="ARBA00022695"/>
    </source>
</evidence>
<dbReference type="InterPro" id="IPR045085">
    <property type="entry name" value="HLD_clamp_pol_III_gamma_tau"/>
</dbReference>
<feature type="domain" description="AAA+ ATPase" evidence="13">
    <location>
        <begin position="37"/>
        <end position="178"/>
    </location>
</feature>
<dbReference type="InterPro" id="IPR012763">
    <property type="entry name" value="DNA_pol_III_sug/sutau_N"/>
</dbReference>
<evidence type="ECO:0000256" key="6">
    <source>
        <dbReference type="ARBA" id="ARBA00022741"/>
    </source>
</evidence>
<dbReference type="SUPFAM" id="SSF48019">
    <property type="entry name" value="post-AAA+ oligomerization domain-like"/>
    <property type="match status" value="1"/>
</dbReference>
<keyword evidence="3 11" id="KW-0548">Nucleotidyltransferase</keyword>
<dbReference type="InterPro" id="IPR027417">
    <property type="entry name" value="P-loop_NTPase"/>
</dbReference>
<evidence type="ECO:0000256" key="12">
    <source>
        <dbReference type="SAM" id="MobiDB-lite"/>
    </source>
</evidence>
<dbReference type="FunFam" id="3.40.50.300:FF:000014">
    <property type="entry name" value="DNA polymerase III subunit gamma/tau"/>
    <property type="match status" value="1"/>
</dbReference>
<name>F0JG47_9BACT</name>
<comment type="subunit">
    <text evidence="11">DNA polymerase III contains a core (composed of alpha, epsilon and theta chains) that associates with a tau subunit. This core dimerizes to form the POLIII' complex. PolIII' associates with the gamma complex (composed of gamma, delta, delta', psi and chi chains) and with the beta chain to form the complete DNA polymerase III complex.</text>
</comment>
<keyword evidence="15" id="KW-1185">Reference proteome</keyword>
<dbReference type="Gene3D" id="1.20.272.10">
    <property type="match status" value="1"/>
</dbReference>
<evidence type="ECO:0000256" key="8">
    <source>
        <dbReference type="ARBA" id="ARBA00022840"/>
    </source>
</evidence>
<evidence type="ECO:0000256" key="9">
    <source>
        <dbReference type="ARBA" id="ARBA00022932"/>
    </source>
</evidence>
<dbReference type="AlphaFoldDB" id="F0JG47"/>
<comment type="similarity">
    <text evidence="1 11">Belongs to the DnaX/STICHEL family.</text>
</comment>
<feature type="compositionally biased region" description="Low complexity" evidence="12">
    <location>
        <begin position="420"/>
        <end position="442"/>
    </location>
</feature>
<dbReference type="InterPro" id="IPR008921">
    <property type="entry name" value="DNA_pol3_clamp-load_cplx_C"/>
</dbReference>
<dbReference type="InterPro" id="IPR050238">
    <property type="entry name" value="DNA_Rep/Repair_Clamp_Loader"/>
</dbReference>
<dbReference type="Proteomes" id="UP000007845">
    <property type="component" value="Chromosome"/>
</dbReference>
<evidence type="ECO:0000256" key="5">
    <source>
        <dbReference type="ARBA" id="ARBA00022723"/>
    </source>
</evidence>
<dbReference type="Pfam" id="PF13177">
    <property type="entry name" value="DNA_pol3_delta2"/>
    <property type="match status" value="1"/>
</dbReference>
<keyword evidence="8 11" id="KW-0067">ATP-binding</keyword>
<accession>F0JG47</accession>
<evidence type="ECO:0000256" key="4">
    <source>
        <dbReference type="ARBA" id="ARBA00022705"/>
    </source>
</evidence>
<dbReference type="GO" id="GO:0046872">
    <property type="term" value="F:metal ion binding"/>
    <property type="evidence" value="ECO:0007669"/>
    <property type="project" value="UniProtKB-KW"/>
</dbReference>
<keyword evidence="7" id="KW-0862">Zinc</keyword>
<feature type="compositionally biased region" description="Gly residues" evidence="12">
    <location>
        <begin position="395"/>
        <end position="409"/>
    </location>
</feature>
<dbReference type="SMR" id="F0JG47"/>
<dbReference type="SUPFAM" id="SSF52540">
    <property type="entry name" value="P-loop containing nucleoside triphosphate hydrolases"/>
    <property type="match status" value="1"/>
</dbReference>
<comment type="catalytic activity">
    <reaction evidence="10 11">
        <text>DNA(n) + a 2'-deoxyribonucleoside 5'-triphosphate = DNA(n+1) + diphosphate</text>
        <dbReference type="Rhea" id="RHEA:22508"/>
        <dbReference type="Rhea" id="RHEA-COMP:17339"/>
        <dbReference type="Rhea" id="RHEA-COMP:17340"/>
        <dbReference type="ChEBI" id="CHEBI:33019"/>
        <dbReference type="ChEBI" id="CHEBI:61560"/>
        <dbReference type="ChEBI" id="CHEBI:173112"/>
        <dbReference type="EC" id="2.7.7.7"/>
    </reaction>
</comment>
<dbReference type="InterPro" id="IPR003593">
    <property type="entry name" value="AAA+_ATPase"/>
</dbReference>
<evidence type="ECO:0000256" key="2">
    <source>
        <dbReference type="ARBA" id="ARBA00022679"/>
    </source>
</evidence>
<dbReference type="PANTHER" id="PTHR11669:SF0">
    <property type="entry name" value="PROTEIN STICHEL-LIKE 2"/>
    <property type="match status" value="1"/>
</dbReference>
<evidence type="ECO:0000256" key="7">
    <source>
        <dbReference type="ARBA" id="ARBA00022833"/>
    </source>
</evidence>
<keyword evidence="5" id="KW-0479">Metal-binding</keyword>
<dbReference type="CDD" id="cd00009">
    <property type="entry name" value="AAA"/>
    <property type="match status" value="1"/>
</dbReference>
<evidence type="ECO:0000256" key="10">
    <source>
        <dbReference type="ARBA" id="ARBA00049244"/>
    </source>
</evidence>
<dbReference type="PANTHER" id="PTHR11669">
    <property type="entry name" value="REPLICATION FACTOR C / DNA POLYMERASE III GAMMA-TAU SUBUNIT"/>
    <property type="match status" value="1"/>
</dbReference>
<feature type="region of interest" description="Disordered" evidence="12">
    <location>
        <begin position="371"/>
        <end position="504"/>
    </location>
</feature>
<dbReference type="GO" id="GO:0003677">
    <property type="term" value="F:DNA binding"/>
    <property type="evidence" value="ECO:0007669"/>
    <property type="project" value="InterPro"/>
</dbReference>
<dbReference type="EC" id="2.7.7.7" evidence="11"/>
<reference evidence="14 15" key="1">
    <citation type="journal article" date="2011" name="J. Bacteriol.">
        <title>Genome sequence of the mercury-methylating strain Desulfovibrio desulfuricans ND132.</title>
        <authorList>
            <person name="Brown S.D."/>
            <person name="Gilmour C.C."/>
            <person name="Kucken A.M."/>
            <person name="Wall J.D."/>
            <person name="Elias D.A."/>
            <person name="Brandt C.C."/>
            <person name="Podar M."/>
            <person name="Chertkov O."/>
            <person name="Held B."/>
            <person name="Bruce D.C."/>
            <person name="Detter J.C."/>
            <person name="Tapia R."/>
            <person name="Han C.S."/>
            <person name="Goodwin L.A."/>
            <person name="Cheng J.F."/>
            <person name="Pitluck S."/>
            <person name="Woyke T."/>
            <person name="Mikhailova N."/>
            <person name="Ivanova N.N."/>
            <person name="Han J."/>
            <person name="Lucas S."/>
            <person name="Lapidus A.L."/>
            <person name="Land M.L."/>
            <person name="Hauser L.J."/>
            <person name="Palumbo A.V."/>
        </authorList>
    </citation>
    <scope>NUCLEOTIDE SEQUENCE [LARGE SCALE GENOMIC DNA]</scope>
    <source>
        <strain evidence="14 15">ND132</strain>
    </source>
</reference>
<evidence type="ECO:0000259" key="13">
    <source>
        <dbReference type="SMART" id="SM00382"/>
    </source>
</evidence>
<dbReference type="Pfam" id="PF12169">
    <property type="entry name" value="DNA_pol3_gamma3"/>
    <property type="match status" value="1"/>
</dbReference>
<dbReference type="KEGG" id="ddn:DND132_0579"/>
<protein>
    <recommendedName>
        <fullName evidence="11">DNA polymerase III subunit gamma/tau</fullName>
        <ecNumber evidence="11">2.7.7.7</ecNumber>
    </recommendedName>
</protein>
<evidence type="ECO:0000313" key="14">
    <source>
        <dbReference type="EMBL" id="EGB13795.1"/>
    </source>
</evidence>
<dbReference type="Gene3D" id="1.10.8.60">
    <property type="match status" value="1"/>
</dbReference>
<organism evidence="14 15">
    <name type="scientific">Pseudodesulfovibrio mercurii</name>
    <dbReference type="NCBI Taxonomy" id="641491"/>
    <lineage>
        <taxon>Bacteria</taxon>
        <taxon>Pseudomonadati</taxon>
        <taxon>Thermodesulfobacteriota</taxon>
        <taxon>Desulfovibrionia</taxon>
        <taxon>Desulfovibrionales</taxon>
        <taxon>Desulfovibrionaceae</taxon>
    </lineage>
</organism>
<comment type="function">
    <text evidence="11">DNA polymerase III is a complex, multichain enzyme responsible for most of the replicative synthesis in bacteria. This DNA polymerase also exhibits 3' to 5' exonuclease activity.</text>
</comment>
<dbReference type="Gene3D" id="3.40.50.300">
    <property type="entry name" value="P-loop containing nucleotide triphosphate hydrolases"/>
    <property type="match status" value="1"/>
</dbReference>
<dbReference type="RefSeq" id="WP_014321223.1">
    <property type="nucleotide sequence ID" value="NC_016803.1"/>
</dbReference>
<keyword evidence="4 11" id="KW-0235">DNA replication</keyword>
<dbReference type="HOGENOM" id="CLU_006229_0_7_7"/>
<dbReference type="CDD" id="cd18137">
    <property type="entry name" value="HLD_clamp_pol_III_gamma_tau"/>
    <property type="match status" value="1"/>
</dbReference>
<dbReference type="GO" id="GO:0005524">
    <property type="term" value="F:ATP binding"/>
    <property type="evidence" value="ECO:0007669"/>
    <property type="project" value="UniProtKB-KW"/>
</dbReference>
<dbReference type="InterPro" id="IPR022754">
    <property type="entry name" value="DNA_pol_III_gamma-3"/>
</dbReference>
<evidence type="ECO:0000313" key="15">
    <source>
        <dbReference type="Proteomes" id="UP000007845"/>
    </source>
</evidence>
<dbReference type="EMBL" id="CP003220">
    <property type="protein sequence ID" value="EGB13795.1"/>
    <property type="molecule type" value="Genomic_DNA"/>
</dbReference>
<dbReference type="SMART" id="SM00382">
    <property type="entry name" value="AAA"/>
    <property type="match status" value="1"/>
</dbReference>
<keyword evidence="9 11" id="KW-0239">DNA-directed DNA polymerase</keyword>
<dbReference type="Pfam" id="PF22608">
    <property type="entry name" value="DNAX_ATPase_lid"/>
    <property type="match status" value="1"/>
</dbReference>
<evidence type="ECO:0000256" key="1">
    <source>
        <dbReference type="ARBA" id="ARBA00006360"/>
    </source>
</evidence>
<keyword evidence="6 11" id="KW-0547">Nucleotide-binding</keyword>
<dbReference type="NCBIfam" id="TIGR02397">
    <property type="entry name" value="dnaX_nterm"/>
    <property type="match status" value="1"/>
</dbReference>
<dbReference type="STRING" id="641491.DND132_0579"/>
<keyword evidence="2 11" id="KW-0808">Transferase</keyword>
<dbReference type="eggNOG" id="COG2812">
    <property type="taxonomic scope" value="Bacteria"/>
</dbReference>
<dbReference type="GO" id="GO:0009360">
    <property type="term" value="C:DNA polymerase III complex"/>
    <property type="evidence" value="ECO:0007669"/>
    <property type="project" value="InterPro"/>
</dbReference>